<accession>A0A4Y5YRE0</accession>
<dbReference type="Proteomes" id="UP000316125">
    <property type="component" value="Chromosome"/>
</dbReference>
<reference evidence="1 2" key="1">
    <citation type="submission" date="2019-06" db="EMBL/GenBank/DDBJ databases">
        <title>Complete genome of Microbacterium foliorum M2.</title>
        <authorList>
            <person name="Cao G."/>
        </authorList>
    </citation>
    <scope>NUCLEOTIDE SEQUENCE [LARGE SCALE GENOMIC DNA]</scope>
    <source>
        <strain evidence="1 2">M2</strain>
    </source>
</reference>
<evidence type="ECO:0008006" key="3">
    <source>
        <dbReference type="Google" id="ProtNLM"/>
    </source>
</evidence>
<evidence type="ECO:0000313" key="2">
    <source>
        <dbReference type="Proteomes" id="UP000316125"/>
    </source>
</evidence>
<name>A0A4Y5YRE0_9MICO</name>
<gene>
    <name evidence="1" type="ORF">FIV50_11040</name>
</gene>
<dbReference type="SUPFAM" id="SSF47789">
    <property type="entry name" value="C-terminal domain of RNA polymerase alpha subunit"/>
    <property type="match status" value="1"/>
</dbReference>
<evidence type="ECO:0000313" key="1">
    <source>
        <dbReference type="EMBL" id="QDE35277.1"/>
    </source>
</evidence>
<organism evidence="1 2">
    <name type="scientific">Microbacterium foliorum</name>
    <dbReference type="NCBI Taxonomy" id="104336"/>
    <lineage>
        <taxon>Bacteria</taxon>
        <taxon>Bacillati</taxon>
        <taxon>Actinomycetota</taxon>
        <taxon>Actinomycetes</taxon>
        <taxon>Micrococcales</taxon>
        <taxon>Microbacteriaceae</taxon>
        <taxon>Microbacterium</taxon>
    </lineage>
</organism>
<dbReference type="AlphaFoldDB" id="A0A4Y5YRE0"/>
<sequence>MTEETELPASMGKVARRELALQGFTRLEQFDGVSESTLLAIHGVGPKAIRILREQLESLGSALRP</sequence>
<dbReference type="EMBL" id="CP041040">
    <property type="protein sequence ID" value="QDE35277.1"/>
    <property type="molecule type" value="Genomic_DNA"/>
</dbReference>
<dbReference type="RefSeq" id="WP_140037473.1">
    <property type="nucleotide sequence ID" value="NZ_CP041040.1"/>
</dbReference>
<protein>
    <recommendedName>
        <fullName evidence="3">DNA-binding protein</fullName>
    </recommendedName>
</protein>
<dbReference type="OrthoDB" id="7950977at2"/>
<proteinExistence type="predicted"/>